<feature type="binding site" evidence="3">
    <location>
        <position position="428"/>
    </location>
    <ligand>
        <name>L-glutamate</name>
        <dbReference type="ChEBI" id="CHEBI:29985"/>
    </ligand>
</feature>
<evidence type="ECO:0000256" key="2">
    <source>
        <dbReference type="PIRSR" id="PIRSR600101-1"/>
    </source>
</evidence>
<feature type="binding site" evidence="3">
    <location>
        <position position="479"/>
    </location>
    <ligand>
        <name>L-glutamate</name>
        <dbReference type="ChEBI" id="CHEBI:29985"/>
    </ligand>
</feature>
<evidence type="ECO:0000256" key="1">
    <source>
        <dbReference type="ARBA" id="ARBA00084097"/>
    </source>
</evidence>
<dbReference type="FunFam" id="1.10.246.130:FF:000001">
    <property type="entry name" value="Gamma-glutamyltransferase 5 isoform 1"/>
    <property type="match status" value="1"/>
</dbReference>
<keyword evidence="1" id="KW-0800">Toxin</keyword>
<keyword evidence="6" id="KW-1185">Reference proteome</keyword>
<proteinExistence type="predicted"/>
<evidence type="ECO:0008006" key="7">
    <source>
        <dbReference type="Google" id="ProtNLM"/>
    </source>
</evidence>
<dbReference type="PANTHER" id="PTHR11686">
    <property type="entry name" value="GAMMA GLUTAMYL TRANSPEPTIDASE"/>
    <property type="match status" value="1"/>
</dbReference>
<dbReference type="Pfam" id="PF01019">
    <property type="entry name" value="G_glu_transpept"/>
    <property type="match status" value="1"/>
</dbReference>
<dbReference type="EMBL" id="JALNTZ010000007">
    <property type="protein sequence ID" value="KAJ3644637.1"/>
    <property type="molecule type" value="Genomic_DNA"/>
</dbReference>
<dbReference type="Gene3D" id="1.10.246.130">
    <property type="match status" value="1"/>
</dbReference>
<organism evidence="5 6">
    <name type="scientific">Zophobas morio</name>
    <dbReference type="NCBI Taxonomy" id="2755281"/>
    <lineage>
        <taxon>Eukaryota</taxon>
        <taxon>Metazoa</taxon>
        <taxon>Ecdysozoa</taxon>
        <taxon>Arthropoda</taxon>
        <taxon>Hexapoda</taxon>
        <taxon>Insecta</taxon>
        <taxon>Pterygota</taxon>
        <taxon>Neoptera</taxon>
        <taxon>Endopterygota</taxon>
        <taxon>Coleoptera</taxon>
        <taxon>Polyphaga</taxon>
        <taxon>Cucujiformia</taxon>
        <taxon>Tenebrionidae</taxon>
        <taxon>Zophobas</taxon>
    </lineage>
</organism>
<keyword evidence="4" id="KW-1133">Transmembrane helix</keyword>
<dbReference type="SUPFAM" id="SSF56235">
    <property type="entry name" value="N-terminal nucleophile aminohydrolases (Ntn hydrolases)"/>
    <property type="match status" value="1"/>
</dbReference>
<feature type="transmembrane region" description="Helical" evidence="4">
    <location>
        <begin position="12"/>
        <end position="33"/>
    </location>
</feature>
<feature type="binding site" evidence="3">
    <location>
        <position position="111"/>
    </location>
    <ligand>
        <name>L-glutamate</name>
        <dbReference type="ChEBI" id="CHEBI:29985"/>
    </ligand>
</feature>
<evidence type="ECO:0000256" key="4">
    <source>
        <dbReference type="SAM" id="Phobius"/>
    </source>
</evidence>
<evidence type="ECO:0000256" key="3">
    <source>
        <dbReference type="PIRSR" id="PIRSR600101-2"/>
    </source>
</evidence>
<dbReference type="PANTHER" id="PTHR11686:SF72">
    <property type="entry name" value="GAMMA-GLUTAMYL TRANSPEPTIDASE, ISOFORM A"/>
    <property type="match status" value="1"/>
</dbReference>
<reference evidence="5" key="1">
    <citation type="journal article" date="2023" name="G3 (Bethesda)">
        <title>Whole genome assemblies of Zophobas morio and Tenebrio molitor.</title>
        <authorList>
            <person name="Kaur S."/>
            <person name="Stinson S.A."/>
            <person name="diCenzo G.C."/>
        </authorList>
    </citation>
    <scope>NUCLEOTIDE SEQUENCE</scope>
    <source>
        <strain evidence="5">QUZm001</strain>
    </source>
</reference>
<protein>
    <recommendedName>
        <fullName evidence="7">Gamma-glutamyltranspeptidase 1</fullName>
    </recommendedName>
</protein>
<keyword evidence="4" id="KW-0812">Transmembrane</keyword>
<dbReference type="InterPro" id="IPR000101">
    <property type="entry name" value="GGT_peptidase"/>
</dbReference>
<dbReference type="Gene3D" id="3.60.20.40">
    <property type="match status" value="1"/>
</dbReference>
<dbReference type="InterPro" id="IPR043138">
    <property type="entry name" value="GGT_lsub"/>
</dbReference>
<keyword evidence="1" id="KW-1202">Platelet aggregation activating toxin</keyword>
<keyword evidence="1" id="KW-1199">Hemostasis impairing toxin</keyword>
<feature type="binding site" evidence="3">
    <location>
        <begin position="456"/>
        <end position="457"/>
    </location>
    <ligand>
        <name>L-glutamate</name>
        <dbReference type="ChEBI" id="CHEBI:29985"/>
    </ligand>
</feature>
<dbReference type="PRINTS" id="PR01210">
    <property type="entry name" value="GGTRANSPTASE"/>
</dbReference>
<accession>A0AA38HYJ5</accession>
<sequence length="578" mass="63124">MINKLRKPYKYFAFFITAVVVVAIIGVIIYYLVKNSTDSDSIPRGAVVTNGHTCADIGASILRKGGNAVDAAIAALFCEGVSMPQSMGLGGGFLMTIYNRQNRSAITLNAREAAPDLASENMFDGNPALSTKGGLAVAVPGELLGYWEAYHRFGGNVEWKELVQPTIDLCNNGILVTEYLGRLYKSVEETLRNDTPLRETYIDPATNSTYVQGQYVKRPRLAKTLEKIAKQGANVLYNGDLTEGFVNDVKQKGGIITVEDMKNYRIEWQEPVTISLPSNQVLYTSPLPGSGVILGFIMNILNGFIDYTQPDSVENWQRIIESFKFGYGRRTELGDSKFVDNINELITNLTSASYAAGIRQEISDTGTHQDPEYYGAKTVQTENHGTAHVSVLAPNGDAVSVTSTINLYFGAGFMSDSTGIILNDEMDDFSSPNINNSFGMPPSVANYIKPGKRPLSSMCPSIIVAEDGEVELVIGAAGGTKITTSVAQIAIKNLWFNIPIQEAVSSRRMHHQLFPMVVSLEQPFKEDTDFLEALRTIGHVYEISESTGFSAVTSISRKGGTLRTATDQRRTGEVAIIY</sequence>
<dbReference type="Proteomes" id="UP001168821">
    <property type="component" value="Unassembled WGS sequence"/>
</dbReference>
<keyword evidence="4" id="KW-0472">Membrane</keyword>
<dbReference type="NCBIfam" id="TIGR00066">
    <property type="entry name" value="g_glut_trans"/>
    <property type="match status" value="1"/>
</dbReference>
<evidence type="ECO:0000313" key="6">
    <source>
        <dbReference type="Proteomes" id="UP001168821"/>
    </source>
</evidence>
<gene>
    <name evidence="5" type="ORF">Zmor_022353</name>
</gene>
<comment type="caution">
    <text evidence="5">The sequence shown here is derived from an EMBL/GenBank/DDBJ whole genome shotgun (WGS) entry which is preliminary data.</text>
</comment>
<dbReference type="InterPro" id="IPR043137">
    <property type="entry name" value="GGT_ssub_C"/>
</dbReference>
<dbReference type="GO" id="GO:0005886">
    <property type="term" value="C:plasma membrane"/>
    <property type="evidence" value="ECO:0007669"/>
    <property type="project" value="TreeGrafter"/>
</dbReference>
<feature type="active site" description="Nucleophile" evidence="2">
    <location>
        <position position="386"/>
    </location>
</feature>
<dbReference type="GO" id="GO:0036374">
    <property type="term" value="F:glutathione hydrolase activity"/>
    <property type="evidence" value="ECO:0007669"/>
    <property type="project" value="InterPro"/>
</dbReference>
<dbReference type="InterPro" id="IPR029055">
    <property type="entry name" value="Ntn_hydrolases_N"/>
</dbReference>
<evidence type="ECO:0000313" key="5">
    <source>
        <dbReference type="EMBL" id="KAJ3644637.1"/>
    </source>
</evidence>
<dbReference type="GO" id="GO:0006751">
    <property type="term" value="P:glutathione catabolic process"/>
    <property type="evidence" value="ECO:0007669"/>
    <property type="project" value="InterPro"/>
</dbReference>
<dbReference type="AlphaFoldDB" id="A0AA38HYJ5"/>
<dbReference type="FunFam" id="3.60.20.40:FF:000001">
    <property type="entry name" value="Gamma-glutamyltranspeptidase 1"/>
    <property type="match status" value="1"/>
</dbReference>
<name>A0AA38HYJ5_9CUCU</name>
<feature type="binding site" evidence="3">
    <location>
        <begin position="404"/>
        <end position="406"/>
    </location>
    <ligand>
        <name>L-glutamate</name>
        <dbReference type="ChEBI" id="CHEBI:29985"/>
    </ligand>
</feature>